<evidence type="ECO:0008006" key="3">
    <source>
        <dbReference type="Google" id="ProtNLM"/>
    </source>
</evidence>
<sequence length="250" mass="27622">MVYAVSRVWLAFPDLERAAETYARLGFWVIRRRPGWAQIFLADGVVLELFSLAHLPLNRGCGLGGESELLERRRRFYEGKKGLLDYALSHTASLVPLPAQLEQRDIPYEVIGERLLPQMVLCPPPLPLWLEPPAPLPVSEQTQHPNGVTGLHALVVGSPAYPAALAQHRRLLGPPLGFENHEGQRRAVFAVGHHFIYLQGAKREGLLGLILRNRYALWGALEAEQTLGVLLTLVGDPVFELAGDSAPDAD</sequence>
<dbReference type="SUPFAM" id="SSF54593">
    <property type="entry name" value="Glyoxalase/Bleomycin resistance protein/Dihydroxybiphenyl dioxygenase"/>
    <property type="match status" value="1"/>
</dbReference>
<name>A0A399EUD4_9DEIN</name>
<dbReference type="Proteomes" id="UP000265800">
    <property type="component" value="Unassembled WGS sequence"/>
</dbReference>
<proteinExistence type="predicted"/>
<keyword evidence="2" id="KW-1185">Reference proteome</keyword>
<comment type="caution">
    <text evidence="1">The sequence shown here is derived from an EMBL/GenBank/DDBJ whole genome shotgun (WGS) entry which is preliminary data.</text>
</comment>
<gene>
    <name evidence="1" type="ORF">Mlute_01028</name>
</gene>
<dbReference type="AlphaFoldDB" id="A0A399EUD4"/>
<dbReference type="InterPro" id="IPR029068">
    <property type="entry name" value="Glyas_Bleomycin-R_OHBP_Dase"/>
</dbReference>
<dbReference type="RefSeq" id="WP_119359690.1">
    <property type="nucleotide sequence ID" value="NZ_QWKZ01000024.1"/>
</dbReference>
<reference evidence="1 2" key="1">
    <citation type="submission" date="2018-08" db="EMBL/GenBank/DDBJ databases">
        <title>Meiothermus luteus KCTC 52599 genome sequencing project.</title>
        <authorList>
            <person name="Da Costa M.S."/>
            <person name="Albuquerque L."/>
            <person name="Raposo P."/>
            <person name="Froufe H.J.C."/>
            <person name="Barroso C.S."/>
            <person name="Egas C."/>
        </authorList>
    </citation>
    <scope>NUCLEOTIDE SEQUENCE [LARGE SCALE GENOMIC DNA]</scope>
    <source>
        <strain evidence="1 2">KCTC 52599</strain>
    </source>
</reference>
<accession>A0A399EUD4</accession>
<dbReference type="OrthoDB" id="26898at2"/>
<evidence type="ECO:0000313" key="1">
    <source>
        <dbReference type="EMBL" id="RIH87213.1"/>
    </source>
</evidence>
<organism evidence="1 2">
    <name type="scientific">Meiothermus luteus</name>
    <dbReference type="NCBI Taxonomy" id="2026184"/>
    <lineage>
        <taxon>Bacteria</taxon>
        <taxon>Thermotogati</taxon>
        <taxon>Deinococcota</taxon>
        <taxon>Deinococci</taxon>
        <taxon>Thermales</taxon>
        <taxon>Thermaceae</taxon>
        <taxon>Meiothermus</taxon>
    </lineage>
</organism>
<evidence type="ECO:0000313" key="2">
    <source>
        <dbReference type="Proteomes" id="UP000265800"/>
    </source>
</evidence>
<dbReference type="EMBL" id="QWKZ01000024">
    <property type="protein sequence ID" value="RIH87213.1"/>
    <property type="molecule type" value="Genomic_DNA"/>
</dbReference>
<protein>
    <recommendedName>
        <fullName evidence="3">Glyoxalase-like domain protein</fullName>
    </recommendedName>
</protein>